<gene>
    <name evidence="2" type="ORF">IAB99_05185</name>
</gene>
<evidence type="ECO:0000256" key="1">
    <source>
        <dbReference type="SAM" id="SignalP"/>
    </source>
</evidence>
<reference evidence="2" key="1">
    <citation type="submission" date="2020-10" db="EMBL/GenBank/DDBJ databases">
        <authorList>
            <person name="Gilroy R."/>
        </authorList>
    </citation>
    <scope>NUCLEOTIDE SEQUENCE</scope>
    <source>
        <strain evidence="2">B1-15692</strain>
    </source>
</reference>
<feature type="chain" id="PRO_5038833892" description="Lipoprotein" evidence="1">
    <location>
        <begin position="20"/>
        <end position="482"/>
    </location>
</feature>
<feature type="signal peptide" evidence="1">
    <location>
        <begin position="1"/>
        <end position="19"/>
    </location>
</feature>
<name>A0A9D9I7N0_9BACT</name>
<evidence type="ECO:0000313" key="3">
    <source>
        <dbReference type="Proteomes" id="UP000823660"/>
    </source>
</evidence>
<reference evidence="2" key="2">
    <citation type="journal article" date="2021" name="PeerJ">
        <title>Extensive microbial diversity within the chicken gut microbiome revealed by metagenomics and culture.</title>
        <authorList>
            <person name="Gilroy R."/>
            <person name="Ravi A."/>
            <person name="Getino M."/>
            <person name="Pursley I."/>
            <person name="Horton D.L."/>
            <person name="Alikhan N.F."/>
            <person name="Baker D."/>
            <person name="Gharbi K."/>
            <person name="Hall N."/>
            <person name="Watson M."/>
            <person name="Adriaenssens E.M."/>
            <person name="Foster-Nyarko E."/>
            <person name="Jarju S."/>
            <person name="Secka A."/>
            <person name="Antonio M."/>
            <person name="Oren A."/>
            <person name="Chaudhuri R.R."/>
            <person name="La Ragione R."/>
            <person name="Hildebrand F."/>
            <person name="Pallen M.J."/>
        </authorList>
    </citation>
    <scope>NUCLEOTIDE SEQUENCE</scope>
    <source>
        <strain evidence="2">B1-15692</strain>
    </source>
</reference>
<evidence type="ECO:0008006" key="4">
    <source>
        <dbReference type="Google" id="ProtNLM"/>
    </source>
</evidence>
<sequence>MKKTIFCFLLILAVFVSCTDRKDAEIVYRPQIGITAAHIFDDYEPFMDNDFDMGKDGWKLNLQVLIYDEQGHLVDKAGKLCSSLSDVLTYDKYLAPGNYTVISIADFRDGLGGEGYRFWSLDNESDLKDLSITENETIYPVVFETLGIDVRNVEITDSMQPITADIKPVTSLVEIFMSDKDYAGWGVDGYSRFSVLTDGYFIKALKFKNNIRFKNGQMDYRYSEQISDYNIAVSYVYEKWTNREAPTGYNYRALLPETDKGFSYHIQKRDLPDEYYDQFVILCGEFDTEGLSNVLPEIKSNTQYVVNMILDAMQLVAFEYTDDFSHERYTLQYVSDYNRKLIDEMVHFGYEEIVGLPESTLRSYLQAEPYGYNESGTVAYYSHSHSSHFEKYVTVRYETGSREKSNRIMLQLPVMDDDMVAYLVNELGNTFTRYSNVGNVYQFTDKATVQESRCGIILSVESLPTSEIGSNDNICLYFDYIK</sequence>
<evidence type="ECO:0000313" key="2">
    <source>
        <dbReference type="EMBL" id="MBO8467140.1"/>
    </source>
</evidence>
<accession>A0A9D9I7N0</accession>
<dbReference type="EMBL" id="JADIMH010000030">
    <property type="protein sequence ID" value="MBO8467140.1"/>
    <property type="molecule type" value="Genomic_DNA"/>
</dbReference>
<proteinExistence type="predicted"/>
<dbReference type="Proteomes" id="UP000823660">
    <property type="component" value="Unassembled WGS sequence"/>
</dbReference>
<dbReference type="PROSITE" id="PS51257">
    <property type="entry name" value="PROKAR_LIPOPROTEIN"/>
    <property type="match status" value="1"/>
</dbReference>
<organism evidence="2 3">
    <name type="scientific">Candidatus Cryptobacteroides faecipullorum</name>
    <dbReference type="NCBI Taxonomy" id="2840764"/>
    <lineage>
        <taxon>Bacteria</taxon>
        <taxon>Pseudomonadati</taxon>
        <taxon>Bacteroidota</taxon>
        <taxon>Bacteroidia</taxon>
        <taxon>Bacteroidales</taxon>
        <taxon>Candidatus Cryptobacteroides</taxon>
    </lineage>
</organism>
<protein>
    <recommendedName>
        <fullName evidence="4">Lipoprotein</fullName>
    </recommendedName>
</protein>
<keyword evidence="1" id="KW-0732">Signal</keyword>
<comment type="caution">
    <text evidence="2">The sequence shown here is derived from an EMBL/GenBank/DDBJ whole genome shotgun (WGS) entry which is preliminary data.</text>
</comment>
<dbReference type="AlphaFoldDB" id="A0A9D9I7N0"/>